<keyword evidence="1 2" id="KW-0597">Phosphoprotein</keyword>
<reference evidence="4" key="1">
    <citation type="journal article" date="2020" name="mSystems">
        <title>Genome- and Community-Level Interaction Insights into Carbon Utilization and Element Cycling Functions of Hydrothermarchaeota in Hydrothermal Sediment.</title>
        <authorList>
            <person name="Zhou Z."/>
            <person name="Liu Y."/>
            <person name="Xu W."/>
            <person name="Pan J."/>
            <person name="Luo Z.H."/>
            <person name="Li M."/>
        </authorList>
    </citation>
    <scope>NUCLEOTIDE SEQUENCE [LARGE SCALE GENOMIC DNA]</scope>
    <source>
        <strain evidence="4">SpSt-479</strain>
    </source>
</reference>
<evidence type="ECO:0000313" key="4">
    <source>
        <dbReference type="EMBL" id="HFI90396.1"/>
    </source>
</evidence>
<organism evidence="4">
    <name type="scientific">Ignavibacterium album</name>
    <dbReference type="NCBI Taxonomy" id="591197"/>
    <lineage>
        <taxon>Bacteria</taxon>
        <taxon>Pseudomonadati</taxon>
        <taxon>Ignavibacteriota</taxon>
        <taxon>Ignavibacteria</taxon>
        <taxon>Ignavibacteriales</taxon>
        <taxon>Ignavibacteriaceae</taxon>
        <taxon>Ignavibacterium</taxon>
    </lineage>
</organism>
<dbReference type="EMBL" id="DSUJ01000008">
    <property type="protein sequence ID" value="HFI90396.1"/>
    <property type="molecule type" value="Genomic_DNA"/>
</dbReference>
<name>A0A7V2ZI83_9BACT</name>
<dbReference type="PROSITE" id="PS50110">
    <property type="entry name" value="RESPONSE_REGULATORY"/>
    <property type="match status" value="1"/>
</dbReference>
<dbReference type="RefSeq" id="WP_304147912.1">
    <property type="nucleotide sequence ID" value="NZ_JAOAIE010000124.1"/>
</dbReference>
<dbReference type="InterPro" id="IPR011006">
    <property type="entry name" value="CheY-like_superfamily"/>
</dbReference>
<gene>
    <name evidence="4" type="ORF">ENS31_02570</name>
</gene>
<evidence type="ECO:0000256" key="1">
    <source>
        <dbReference type="ARBA" id="ARBA00022553"/>
    </source>
</evidence>
<feature type="modified residue" description="4-aspartylphosphate" evidence="2">
    <location>
        <position position="55"/>
    </location>
</feature>
<dbReference type="GO" id="GO:0000160">
    <property type="term" value="P:phosphorelay signal transduction system"/>
    <property type="evidence" value="ECO:0007669"/>
    <property type="project" value="InterPro"/>
</dbReference>
<evidence type="ECO:0000256" key="2">
    <source>
        <dbReference type="PROSITE-ProRule" id="PRU00169"/>
    </source>
</evidence>
<protein>
    <submittedName>
        <fullName evidence="4">Response regulator</fullName>
    </submittedName>
</protein>
<dbReference type="Pfam" id="PF00072">
    <property type="entry name" value="Response_reg"/>
    <property type="match status" value="1"/>
</dbReference>
<dbReference type="InterPro" id="IPR001789">
    <property type="entry name" value="Sig_transdc_resp-reg_receiver"/>
</dbReference>
<comment type="caution">
    <text evidence="4">The sequence shown here is derived from an EMBL/GenBank/DDBJ whole genome shotgun (WGS) entry which is preliminary data.</text>
</comment>
<dbReference type="PANTHER" id="PTHR44591:SF3">
    <property type="entry name" value="RESPONSE REGULATORY DOMAIN-CONTAINING PROTEIN"/>
    <property type="match status" value="1"/>
</dbReference>
<dbReference type="SUPFAM" id="SSF52172">
    <property type="entry name" value="CheY-like"/>
    <property type="match status" value="1"/>
</dbReference>
<dbReference type="Gene3D" id="3.40.50.2300">
    <property type="match status" value="1"/>
</dbReference>
<dbReference type="InterPro" id="IPR050595">
    <property type="entry name" value="Bact_response_regulator"/>
</dbReference>
<proteinExistence type="predicted"/>
<feature type="domain" description="Response regulatory" evidence="3">
    <location>
        <begin position="4"/>
        <end position="122"/>
    </location>
</feature>
<accession>A0A7V2ZI83</accession>
<dbReference type="AlphaFoldDB" id="A0A7V2ZI83"/>
<sequence length="129" mass="14723">MNLKFLVVDDSVTMRRIVINSLANLHYLDYVEATDGKDALAKLESDPDINFVITDWNMPEMSGLELVKAIRADERFSELPVLMVTTRGLKNDIIEALQARVNNYILKPFTPQVLREKIDQILSTTITEK</sequence>
<dbReference type="SMART" id="SM00448">
    <property type="entry name" value="REC"/>
    <property type="match status" value="1"/>
</dbReference>
<evidence type="ECO:0000259" key="3">
    <source>
        <dbReference type="PROSITE" id="PS50110"/>
    </source>
</evidence>
<dbReference type="PANTHER" id="PTHR44591">
    <property type="entry name" value="STRESS RESPONSE REGULATOR PROTEIN 1"/>
    <property type="match status" value="1"/>
</dbReference>